<feature type="domain" description="TIR" evidence="1">
    <location>
        <begin position="16"/>
        <end position="145"/>
    </location>
</feature>
<dbReference type="SUPFAM" id="SSF52200">
    <property type="entry name" value="Toll/Interleukin receptor TIR domain"/>
    <property type="match status" value="1"/>
</dbReference>
<dbReference type="AlphaFoldDB" id="I3T1I9"/>
<accession>I3T1I9</accession>
<dbReference type="GO" id="GO:0007165">
    <property type="term" value="P:signal transduction"/>
    <property type="evidence" value="ECO:0007669"/>
    <property type="project" value="InterPro"/>
</dbReference>
<organism evidence="2">
    <name type="scientific">Lotus japonicus</name>
    <name type="common">Lotus corniculatus var. japonicus</name>
    <dbReference type="NCBI Taxonomy" id="34305"/>
    <lineage>
        <taxon>Eukaryota</taxon>
        <taxon>Viridiplantae</taxon>
        <taxon>Streptophyta</taxon>
        <taxon>Embryophyta</taxon>
        <taxon>Tracheophyta</taxon>
        <taxon>Spermatophyta</taxon>
        <taxon>Magnoliopsida</taxon>
        <taxon>eudicotyledons</taxon>
        <taxon>Gunneridae</taxon>
        <taxon>Pentapetalae</taxon>
        <taxon>rosids</taxon>
        <taxon>fabids</taxon>
        <taxon>Fabales</taxon>
        <taxon>Fabaceae</taxon>
        <taxon>Papilionoideae</taxon>
        <taxon>50 kb inversion clade</taxon>
        <taxon>NPAAA clade</taxon>
        <taxon>Hologalegina</taxon>
        <taxon>robinioid clade</taxon>
        <taxon>Loteae</taxon>
        <taxon>Lotus</taxon>
    </lineage>
</organism>
<evidence type="ECO:0000259" key="1">
    <source>
        <dbReference type="PROSITE" id="PS50104"/>
    </source>
</evidence>
<reference evidence="2" key="1">
    <citation type="submission" date="2012-05" db="EMBL/GenBank/DDBJ databases">
        <authorList>
            <person name="Krishnakumar V."/>
            <person name="Cheung F."/>
            <person name="Xiao Y."/>
            <person name="Chan A."/>
            <person name="Moskal W.A."/>
            <person name="Town C.D."/>
        </authorList>
    </citation>
    <scope>NUCLEOTIDE SEQUENCE</scope>
</reference>
<dbReference type="Pfam" id="PF01582">
    <property type="entry name" value="TIR"/>
    <property type="match status" value="1"/>
</dbReference>
<dbReference type="InterPro" id="IPR000157">
    <property type="entry name" value="TIR_dom"/>
</dbReference>
<dbReference type="PROSITE" id="PS50104">
    <property type="entry name" value="TIR"/>
    <property type="match status" value="1"/>
</dbReference>
<dbReference type="Gene3D" id="3.40.50.10140">
    <property type="entry name" value="Toll/interleukin-1 receptor homology (TIR) domain"/>
    <property type="match status" value="1"/>
</dbReference>
<name>I3T1I9_LOTJA</name>
<dbReference type="GO" id="GO:0006952">
    <property type="term" value="P:defense response"/>
    <property type="evidence" value="ECO:0007669"/>
    <property type="project" value="InterPro"/>
</dbReference>
<dbReference type="PANTHER" id="PTHR11017">
    <property type="entry name" value="LEUCINE-RICH REPEAT-CONTAINING PROTEIN"/>
    <property type="match status" value="1"/>
</dbReference>
<dbReference type="InterPro" id="IPR035897">
    <property type="entry name" value="Toll_tir_struct_dom_sf"/>
</dbReference>
<protein>
    <recommendedName>
        <fullName evidence="1">TIR domain-containing protein</fullName>
    </recommendedName>
</protein>
<proteinExistence type="evidence at transcript level"/>
<dbReference type="RefSeq" id="XP_057446760.1">
    <property type="nucleotide sequence ID" value="XM_057590777.1"/>
</dbReference>
<sequence length="289" mass="32840">MALLPSSSSSTRGRGFNYGVFLSCGTEDTLEFTGLLYQALCNKGIRTFTDCEVVDEITPALEEAIQTSRIAIVGLSKNYASSSFCLDKLSKILDHFNSKVHPVFYQVDPDDVQMLRGTYGEAIAMHKKRFNDRIQKWTMALQQVSNLPGWQFGLGEPIKLKSYAWIYPQLKKKKIDWNGDGFKNMGNLKTLIIKNANFSQAPRHLPSSLRVLEWQRYPSQYLPPNFHPENLAICKLPKRCFRSSDIGGLLNKKPVNLDDLSFDNGEHSNEMFYVSCLPKSEEMNVMVSY</sequence>
<dbReference type="GeneID" id="130738677"/>
<dbReference type="EMBL" id="BT146587">
    <property type="protein sequence ID" value="AFK46381.1"/>
    <property type="molecule type" value="mRNA"/>
</dbReference>
<dbReference type="InterPro" id="IPR044974">
    <property type="entry name" value="Disease_R_plants"/>
</dbReference>
<dbReference type="SMART" id="SM00255">
    <property type="entry name" value="TIR"/>
    <property type="match status" value="1"/>
</dbReference>
<evidence type="ECO:0000313" key="2">
    <source>
        <dbReference type="EMBL" id="AFK46381.1"/>
    </source>
</evidence>
<dbReference type="PANTHER" id="PTHR11017:SF431">
    <property type="entry name" value="ADP-RIBOSYL CYCLASE_CYCLIC ADP-RIBOSE HYDROLASE"/>
    <property type="match status" value="1"/>
</dbReference>